<organism evidence="1 2">
    <name type="scientific">Actinotignum timonense</name>
    <dbReference type="NCBI Taxonomy" id="1870995"/>
    <lineage>
        <taxon>Bacteria</taxon>
        <taxon>Bacillati</taxon>
        <taxon>Actinomycetota</taxon>
        <taxon>Actinomycetes</taxon>
        <taxon>Actinomycetales</taxon>
        <taxon>Actinomycetaceae</taxon>
        <taxon>Actinotignum</taxon>
    </lineage>
</organism>
<sequence>SCFTVVILVYLLGGFHPHTQTIRHSPLVANPNALRPDMQAPTVFEKSTPLGHNFFKIETACP</sequence>
<gene>
    <name evidence="1" type="ORF">R6G74_09480</name>
</gene>
<proteinExistence type="predicted"/>
<comment type="caution">
    <text evidence="1">The sequence shown here is derived from an EMBL/GenBank/DDBJ whole genome shotgun (WGS) entry which is preliminary data.</text>
</comment>
<dbReference type="AlphaFoldDB" id="A0AAW9HNF8"/>
<dbReference type="RefSeq" id="WP_320753144.1">
    <property type="nucleotide sequence ID" value="NZ_JAWNFV010000036.1"/>
</dbReference>
<dbReference type="Proteomes" id="UP001288320">
    <property type="component" value="Unassembled WGS sequence"/>
</dbReference>
<accession>A0AAW9HNF8</accession>
<evidence type="ECO:0000313" key="2">
    <source>
        <dbReference type="Proteomes" id="UP001288320"/>
    </source>
</evidence>
<reference evidence="1" key="1">
    <citation type="submission" date="2023-10" db="EMBL/GenBank/DDBJ databases">
        <title>Whole Genome based description of the genera Actinobaculum and Actinotignum reveals a complex phylogenetic relationship within the species included in the genus Actinotignum.</title>
        <authorList>
            <person name="Jensen C.S."/>
            <person name="Dargis R."/>
            <person name="Kemp M."/>
            <person name="Christensen J.J."/>
        </authorList>
    </citation>
    <scope>NUCLEOTIDE SEQUENCE</scope>
    <source>
        <strain evidence="1">SLA_B245</strain>
    </source>
</reference>
<dbReference type="EMBL" id="JAWNFV010000036">
    <property type="protein sequence ID" value="MDY5141536.1"/>
    <property type="molecule type" value="Genomic_DNA"/>
</dbReference>
<evidence type="ECO:0000313" key="1">
    <source>
        <dbReference type="EMBL" id="MDY5141536.1"/>
    </source>
</evidence>
<name>A0AAW9HNF8_9ACTO</name>
<protein>
    <submittedName>
        <fullName evidence="1">Uncharacterized protein</fullName>
    </submittedName>
</protein>
<feature type="non-terminal residue" evidence="1">
    <location>
        <position position="1"/>
    </location>
</feature>